<keyword evidence="2" id="KW-1185">Reference proteome</keyword>
<name>A0ABX1T252_9BIFI</name>
<dbReference type="EMBL" id="JAAIIJ010000027">
    <property type="protein sequence ID" value="NMN02723.1"/>
    <property type="molecule type" value="Genomic_DNA"/>
</dbReference>
<accession>A0ABX1T252</accession>
<evidence type="ECO:0000313" key="2">
    <source>
        <dbReference type="Proteomes" id="UP000553756"/>
    </source>
</evidence>
<gene>
    <name evidence="1" type="ORF">G1C94_1345</name>
</gene>
<comment type="caution">
    <text evidence="1">The sequence shown here is derived from an EMBL/GenBank/DDBJ whole genome shotgun (WGS) entry which is preliminary data.</text>
</comment>
<proteinExistence type="predicted"/>
<reference evidence="1 2" key="1">
    <citation type="submission" date="2020-02" db="EMBL/GenBank/DDBJ databases">
        <title>Characterization of phylogenetic diversity of novel bifidobacterial species isolated in Czech ZOOs.</title>
        <authorList>
            <person name="Lugli G.A."/>
            <person name="Vera N.B."/>
            <person name="Ventura M."/>
        </authorList>
    </citation>
    <scope>NUCLEOTIDE SEQUENCE [LARGE SCALE GENOMIC DNA]</scope>
    <source>
        <strain evidence="1 2">DSM 109963</strain>
    </source>
</reference>
<organism evidence="1 2">
    <name type="scientific">Bifidobacterium panos</name>
    <dbReference type="NCBI Taxonomy" id="2675321"/>
    <lineage>
        <taxon>Bacteria</taxon>
        <taxon>Bacillati</taxon>
        <taxon>Actinomycetota</taxon>
        <taxon>Actinomycetes</taxon>
        <taxon>Bifidobacteriales</taxon>
        <taxon>Bifidobacteriaceae</taxon>
        <taxon>Bifidobacterium</taxon>
    </lineage>
</organism>
<evidence type="ECO:0000313" key="1">
    <source>
        <dbReference type="EMBL" id="NMN02723.1"/>
    </source>
</evidence>
<dbReference type="RefSeq" id="WP_172146870.1">
    <property type="nucleotide sequence ID" value="NZ_JAAIIJ010000027.1"/>
</dbReference>
<dbReference type="Proteomes" id="UP000553756">
    <property type="component" value="Unassembled WGS sequence"/>
</dbReference>
<sequence length="253" mass="28447">MCPTCGRRVKPGSWLCSECARDYLRRIAGLRREILALDAVATKQARIGAPQPSPNRGHAPSPINWTAMQLRDDACDWIRHLAARIDMRYALIPLRQWRWLWDKALANRNTILSVPACAGDYRDLMELQTRIGWMLTPKAVGTENADCPACRAGLAFPRGAAWGECPNCGAALDLKRIHEQRESELMSRTFPATRALAAKWATEQTGVEVTANDLKNWIRRGKLHPMKCADGRTWRWIASELKDTASKMGRVDA</sequence>
<protein>
    <submittedName>
        <fullName evidence="1">PhnA protein</fullName>
    </submittedName>
</protein>